<protein>
    <submittedName>
        <fullName evidence="2">Uncharacterized protein</fullName>
    </submittedName>
</protein>
<accession>A0ABR5G2A9</accession>
<gene>
    <name evidence="1" type="ORF">ABW05_23860</name>
    <name evidence="2" type="ORF">ABW05_24300</name>
</gene>
<comment type="caution">
    <text evidence="2">The sequence shown here is derived from an EMBL/GenBank/DDBJ whole genome shotgun (WGS) entry which is preliminary data.</text>
</comment>
<dbReference type="EMBL" id="LDPU01000001">
    <property type="protein sequence ID" value="KLO54057.1"/>
    <property type="molecule type" value="Genomic_DNA"/>
</dbReference>
<dbReference type="EMBL" id="LDPU01000001">
    <property type="protein sequence ID" value="KLO54123.1"/>
    <property type="molecule type" value="Genomic_DNA"/>
</dbReference>
<evidence type="ECO:0000313" key="2">
    <source>
        <dbReference type="EMBL" id="KLO54123.1"/>
    </source>
</evidence>
<dbReference type="Proteomes" id="UP000036499">
    <property type="component" value="Unassembled WGS sequence"/>
</dbReference>
<keyword evidence="3" id="KW-1185">Reference proteome</keyword>
<dbReference type="RefSeq" id="WP_047039330.1">
    <property type="nucleotide sequence ID" value="NZ_LDCO01000021.1"/>
</dbReference>
<name>A0ABR5G2A9_9MYCO</name>
<reference evidence="2 3" key="1">
    <citation type="submission" date="2015-05" db="EMBL/GenBank/DDBJ databases">
        <title>Genome sequence of Mycobacterium senegalense.</title>
        <authorList>
            <person name="Greninger A.L."/>
            <person name="Miller S."/>
        </authorList>
    </citation>
    <scope>NUCLEOTIDE SEQUENCE [LARGE SCALE GENOMIC DNA]</scope>
    <source>
        <strain evidence="2 3">CK2</strain>
    </source>
</reference>
<proteinExistence type="predicted"/>
<sequence>MSLFDYRAAQVIMKADPPFYALIMAAMSKADTLNLAKLRAAFPDTYREVEARYNAPGAVLPEDGE</sequence>
<organism evidence="2 3">
    <name type="scientific">Mycolicibacterium senegalense</name>
    <dbReference type="NCBI Taxonomy" id="1796"/>
    <lineage>
        <taxon>Bacteria</taxon>
        <taxon>Bacillati</taxon>
        <taxon>Actinomycetota</taxon>
        <taxon>Actinomycetes</taxon>
        <taxon>Mycobacteriales</taxon>
        <taxon>Mycobacteriaceae</taxon>
        <taxon>Mycolicibacterium</taxon>
    </lineage>
</organism>
<evidence type="ECO:0000313" key="1">
    <source>
        <dbReference type="EMBL" id="KLO54057.1"/>
    </source>
</evidence>
<evidence type="ECO:0000313" key="3">
    <source>
        <dbReference type="Proteomes" id="UP000036499"/>
    </source>
</evidence>